<dbReference type="SUPFAM" id="SSF53300">
    <property type="entry name" value="vWA-like"/>
    <property type="match status" value="1"/>
</dbReference>
<dbReference type="InterPro" id="IPR002035">
    <property type="entry name" value="VWF_A"/>
</dbReference>
<feature type="compositionally biased region" description="Low complexity" evidence="1">
    <location>
        <begin position="257"/>
        <end position="272"/>
    </location>
</feature>
<dbReference type="InterPro" id="IPR052229">
    <property type="entry name" value="Collagen-VI/PIF"/>
</dbReference>
<dbReference type="Proteomes" id="UP001429357">
    <property type="component" value="Unassembled WGS sequence"/>
</dbReference>
<dbReference type="Gene3D" id="3.40.50.410">
    <property type="entry name" value="von Willebrand factor, type A domain"/>
    <property type="match status" value="1"/>
</dbReference>
<name>A0ABV0EYM1_9ENTE</name>
<dbReference type="PROSITE" id="PS50234">
    <property type="entry name" value="VWFA"/>
    <property type="match status" value="1"/>
</dbReference>
<comment type="caution">
    <text evidence="4">The sequence shown here is derived from an EMBL/GenBank/DDBJ whole genome shotgun (WGS) entry which is preliminary data.</text>
</comment>
<reference evidence="4 5" key="2">
    <citation type="submission" date="2024-02" db="EMBL/GenBank/DDBJ databases">
        <title>The Genome Sequence of Enterococcus diestrammenae JM9A.</title>
        <authorList>
            <person name="Earl A."/>
            <person name="Manson A."/>
            <person name="Gilmore M."/>
            <person name="Sanders J."/>
            <person name="Shea T."/>
            <person name="Howe W."/>
            <person name="Livny J."/>
            <person name="Cuomo C."/>
            <person name="Neafsey D."/>
            <person name="Birren B."/>
        </authorList>
    </citation>
    <scope>NUCLEOTIDE SEQUENCE [LARGE SCALE GENOMIC DNA]</scope>
    <source>
        <strain evidence="4 5">JM9A</strain>
    </source>
</reference>
<dbReference type="Pfam" id="PF21426">
    <property type="entry name" value="GBS104-like_Ig"/>
    <property type="match status" value="1"/>
</dbReference>
<feature type="compositionally biased region" description="Low complexity" evidence="1">
    <location>
        <begin position="196"/>
        <end position="247"/>
    </location>
</feature>
<dbReference type="RefSeq" id="WP_347301061.1">
    <property type="nucleotide sequence ID" value="NZ_MAEI02000001.1"/>
</dbReference>
<dbReference type="PANTHER" id="PTHR22588:SF3">
    <property type="entry name" value="VWFA DOMAIN-CONTAINING PROTEIN"/>
    <property type="match status" value="1"/>
</dbReference>
<dbReference type="Gene3D" id="2.60.40.2110">
    <property type="match status" value="1"/>
</dbReference>
<sequence length="938" mass="101282">MKTVRKKVFAFSGLFMVLAQVFIMAFCSIVAVAVTTDETQKTLFDTTNAIAKMAYEEIGENRLKWTINLEKKGSELPTKFDLQLLAESNGVKRALIPENLQVVNQSDELVNLKVGDGETTTSIYEMEASTVGAADLTFETARDFEKLLVTPHLKTTEANIVDLLADLTETVFEIPVVEESADILQTAETTLEEAVAESTETSQEVVEETTTSSSEVEVTSDSSEVVTATETTETTSDTQVETITTEEVVTESESEIESTSSSEVEVTTSSDTAVETDNSVENFDDGGHEAVLYQGMLQIAGIAPAAAVNDPFKYYDTTHAEGIYPKHDTNQCLPSAATSDFVKNYNYGNATKSTAAQDNVSVFNISAGNLNFTNGYHEYGSSETGRLNTKKTVSPTSDPNVFQVQLDTIGDAIRPIPMVDVVLVLDKSSSMVDNSNNGKTRWQQLQDAVTKFSNELLSNSATHNIQIGMAAFGSQQSSNPYGEIASFSNITLGQNSSMPTTMTGFTKSATALQNHTMFTTMPGSGNSGTPTFLGLDAGLKLLTTEAYGARSEAKKVLITITDGEPTFRPTSYYSNGASVDTSLSRLNKETLNNNRVLRMRASNSTYYAGNGQTDSANINPTVNFINSRFGYSQYSGLYRYSVVFHSGDSANSVVTALGSNGAYKAADVDSLIKALLSAISELISTIYNATVIDPMSDYVSLDTSSVTHSALLLSQTNNELTEIASTAANYPDFAKIITPNITGAKIELGNVNLGLDKNNNRQGYRITYKVTLKEAYRDGTFYPTNKTTYLLNGNGTNKYYAVPSVKVPLPKVNFTLTKIIGGTSTGLAGATFQLFDAETGGNAKSDAVTSGSNGTLNFTNITPGTYWLRETVTPEGFVTMNPIQITVDRNGNVSGTGITNGQISNTLKQIDLTMHKKHIRFGKFCRTSNAVLKTKEHL</sequence>
<keyword evidence="5" id="KW-1185">Reference proteome</keyword>
<gene>
    <name evidence="4" type="ORF">BAU18_000383</name>
</gene>
<dbReference type="EMBL" id="MAEI02000001">
    <property type="protein sequence ID" value="MEO1780832.1"/>
    <property type="molecule type" value="Genomic_DNA"/>
</dbReference>
<keyword evidence="2" id="KW-0732">Signal</keyword>
<dbReference type="InterPro" id="IPR036465">
    <property type="entry name" value="vWFA_dom_sf"/>
</dbReference>
<dbReference type="SUPFAM" id="SSF49478">
    <property type="entry name" value="Cna protein B-type domain"/>
    <property type="match status" value="1"/>
</dbReference>
<evidence type="ECO:0000256" key="2">
    <source>
        <dbReference type="SAM" id="SignalP"/>
    </source>
</evidence>
<feature type="domain" description="VWFA" evidence="3">
    <location>
        <begin position="420"/>
        <end position="679"/>
    </location>
</feature>
<accession>A0ABV0EYM1</accession>
<organism evidence="4 5">
    <name type="scientific">Enterococcus diestrammenae</name>
    <dbReference type="NCBI Taxonomy" id="1155073"/>
    <lineage>
        <taxon>Bacteria</taxon>
        <taxon>Bacillati</taxon>
        <taxon>Bacillota</taxon>
        <taxon>Bacilli</taxon>
        <taxon>Lactobacillales</taxon>
        <taxon>Enterococcaceae</taxon>
        <taxon>Enterococcus</taxon>
    </lineage>
</organism>
<proteinExistence type="predicted"/>
<dbReference type="Pfam" id="PF00092">
    <property type="entry name" value="VWA"/>
    <property type="match status" value="1"/>
</dbReference>
<evidence type="ECO:0000313" key="5">
    <source>
        <dbReference type="Proteomes" id="UP001429357"/>
    </source>
</evidence>
<dbReference type="Gene3D" id="2.60.40.10">
    <property type="entry name" value="Immunoglobulins"/>
    <property type="match status" value="1"/>
</dbReference>
<feature type="signal peptide" evidence="2">
    <location>
        <begin position="1"/>
        <end position="33"/>
    </location>
</feature>
<dbReference type="InterPro" id="IPR041033">
    <property type="entry name" value="SpaA_PFL_dom_1"/>
</dbReference>
<feature type="chain" id="PRO_5045216466" description="VWFA domain-containing protein" evidence="2">
    <location>
        <begin position="34"/>
        <end position="938"/>
    </location>
</feature>
<dbReference type="CDD" id="cd00198">
    <property type="entry name" value="vWFA"/>
    <property type="match status" value="1"/>
</dbReference>
<dbReference type="Pfam" id="PF17802">
    <property type="entry name" value="SpaA"/>
    <property type="match status" value="1"/>
</dbReference>
<protein>
    <recommendedName>
        <fullName evidence="3">VWFA domain-containing protein</fullName>
    </recommendedName>
</protein>
<dbReference type="PANTHER" id="PTHR22588">
    <property type="entry name" value="VWFA DOMAIN-CONTAINING PROTEIN"/>
    <property type="match status" value="1"/>
</dbReference>
<dbReference type="InterPro" id="IPR013783">
    <property type="entry name" value="Ig-like_fold"/>
</dbReference>
<evidence type="ECO:0000313" key="4">
    <source>
        <dbReference type="EMBL" id="MEO1780832.1"/>
    </source>
</evidence>
<feature type="region of interest" description="Disordered" evidence="1">
    <location>
        <begin position="195"/>
        <end position="272"/>
    </location>
</feature>
<evidence type="ECO:0000256" key="1">
    <source>
        <dbReference type="SAM" id="MobiDB-lite"/>
    </source>
</evidence>
<dbReference type="InterPro" id="IPR049319">
    <property type="entry name" value="GBS104-like_Ig"/>
</dbReference>
<reference evidence="5" key="1">
    <citation type="submission" date="2016-06" db="EMBL/GenBank/DDBJ databases">
        <title>Four novel species of enterococci isolated from chicken manure.</title>
        <authorList>
            <person name="Van Tyne D."/>
        </authorList>
    </citation>
    <scope>NUCLEOTIDE SEQUENCE [LARGE SCALE GENOMIC DNA]</scope>
    <source>
        <strain evidence="5">JM9A</strain>
    </source>
</reference>
<evidence type="ECO:0000259" key="3">
    <source>
        <dbReference type="PROSITE" id="PS50234"/>
    </source>
</evidence>
<dbReference type="SMART" id="SM00327">
    <property type="entry name" value="VWA"/>
    <property type="match status" value="1"/>
</dbReference>